<keyword evidence="3" id="KW-1185">Reference proteome</keyword>
<dbReference type="InterPro" id="IPR004875">
    <property type="entry name" value="DDE_SF_endonuclease_dom"/>
</dbReference>
<proteinExistence type="predicted"/>
<accession>A0A4Y2N0V0</accession>
<dbReference type="EMBL" id="BGPR01008229">
    <property type="protein sequence ID" value="GBN32379.1"/>
    <property type="molecule type" value="Genomic_DNA"/>
</dbReference>
<sequence length="158" mass="18217">MLYFCQPIRRPSCDEGIIHALKVYYWNEMQARISESFEDNEEISANVLAKKKKTLLEAVHLLTSSWNRISADRIKNCFAHGGFCEALDEQLQTVIEPPEGMQKEEYEERMSTDEDFPVAAILTDLEICQAVCEQDQAIKFDDSEGDEVLKKTFQRTTE</sequence>
<dbReference type="Proteomes" id="UP000499080">
    <property type="component" value="Unassembled WGS sequence"/>
</dbReference>
<name>A0A4Y2N0V0_ARAVE</name>
<reference evidence="2 3" key="1">
    <citation type="journal article" date="2019" name="Sci. Rep.">
        <title>Orb-weaving spider Araneus ventricosus genome elucidates the spidroin gene catalogue.</title>
        <authorList>
            <person name="Kono N."/>
            <person name="Nakamura H."/>
            <person name="Ohtoshi R."/>
            <person name="Moran D.A.P."/>
            <person name="Shinohara A."/>
            <person name="Yoshida Y."/>
            <person name="Fujiwara M."/>
            <person name="Mori M."/>
            <person name="Tomita M."/>
            <person name="Arakawa K."/>
        </authorList>
    </citation>
    <scope>NUCLEOTIDE SEQUENCE [LARGE SCALE GENOMIC DNA]</scope>
</reference>
<gene>
    <name evidence="2" type="ORF">AVEN_117301_1</name>
</gene>
<protein>
    <recommendedName>
        <fullName evidence="1">DDE-1 domain-containing protein</fullName>
    </recommendedName>
</protein>
<feature type="domain" description="DDE-1" evidence="1">
    <location>
        <begin position="13"/>
        <end position="78"/>
    </location>
</feature>
<evidence type="ECO:0000313" key="2">
    <source>
        <dbReference type="EMBL" id="GBN32379.1"/>
    </source>
</evidence>
<evidence type="ECO:0000313" key="3">
    <source>
        <dbReference type="Proteomes" id="UP000499080"/>
    </source>
</evidence>
<evidence type="ECO:0000259" key="1">
    <source>
        <dbReference type="Pfam" id="PF03184"/>
    </source>
</evidence>
<dbReference type="Pfam" id="PF03184">
    <property type="entry name" value="DDE_1"/>
    <property type="match status" value="1"/>
</dbReference>
<dbReference type="OrthoDB" id="6617542at2759"/>
<dbReference type="GO" id="GO:0003676">
    <property type="term" value="F:nucleic acid binding"/>
    <property type="evidence" value="ECO:0007669"/>
    <property type="project" value="InterPro"/>
</dbReference>
<dbReference type="AlphaFoldDB" id="A0A4Y2N0V0"/>
<comment type="caution">
    <text evidence="2">The sequence shown here is derived from an EMBL/GenBank/DDBJ whole genome shotgun (WGS) entry which is preliminary data.</text>
</comment>
<organism evidence="2 3">
    <name type="scientific">Araneus ventricosus</name>
    <name type="common">Orbweaver spider</name>
    <name type="synonym">Epeira ventricosa</name>
    <dbReference type="NCBI Taxonomy" id="182803"/>
    <lineage>
        <taxon>Eukaryota</taxon>
        <taxon>Metazoa</taxon>
        <taxon>Ecdysozoa</taxon>
        <taxon>Arthropoda</taxon>
        <taxon>Chelicerata</taxon>
        <taxon>Arachnida</taxon>
        <taxon>Araneae</taxon>
        <taxon>Araneomorphae</taxon>
        <taxon>Entelegynae</taxon>
        <taxon>Araneoidea</taxon>
        <taxon>Araneidae</taxon>
        <taxon>Araneus</taxon>
    </lineage>
</organism>